<accession>A0AAE3EQ39</accession>
<reference evidence="1" key="1">
    <citation type="submission" date="2022-01" db="EMBL/GenBank/DDBJ databases">
        <title>Draft genome sequence of Sabulilitoribacter arenilitoris KCTC 52401.</title>
        <authorList>
            <person name="Oh J.-S."/>
        </authorList>
    </citation>
    <scope>NUCLEOTIDE SEQUENCE</scope>
    <source>
        <strain evidence="1">HMF6543</strain>
    </source>
</reference>
<keyword evidence="1" id="KW-0378">Hydrolase</keyword>
<keyword evidence="2" id="KW-1185">Reference proteome</keyword>
<comment type="caution">
    <text evidence="1">The sequence shown here is derived from an EMBL/GenBank/DDBJ whole genome shotgun (WGS) entry which is preliminary data.</text>
</comment>
<name>A0AAE3EQ39_9FLAO</name>
<proteinExistence type="predicted"/>
<evidence type="ECO:0000313" key="2">
    <source>
        <dbReference type="Proteomes" id="UP001199795"/>
    </source>
</evidence>
<dbReference type="InterPro" id="IPR029058">
    <property type="entry name" value="AB_hydrolase_fold"/>
</dbReference>
<dbReference type="AlphaFoldDB" id="A0AAE3EQ39"/>
<gene>
    <name evidence="1" type="ORF">L3X37_09315</name>
</gene>
<organism evidence="1 2">
    <name type="scientific">Wocania arenilitoris</name>
    <dbReference type="NCBI Taxonomy" id="2044858"/>
    <lineage>
        <taxon>Bacteria</taxon>
        <taxon>Pseudomonadati</taxon>
        <taxon>Bacteroidota</taxon>
        <taxon>Flavobacteriia</taxon>
        <taxon>Flavobacteriales</taxon>
        <taxon>Flavobacteriaceae</taxon>
        <taxon>Wocania</taxon>
    </lineage>
</organism>
<dbReference type="GO" id="GO:0016787">
    <property type="term" value="F:hydrolase activity"/>
    <property type="evidence" value="ECO:0007669"/>
    <property type="project" value="UniProtKB-KW"/>
</dbReference>
<protein>
    <submittedName>
        <fullName evidence="1">Alpha/beta hydrolase</fullName>
    </submittedName>
</protein>
<dbReference type="SUPFAM" id="SSF53474">
    <property type="entry name" value="alpha/beta-Hydrolases"/>
    <property type="match status" value="1"/>
</dbReference>
<evidence type="ECO:0000313" key="1">
    <source>
        <dbReference type="EMBL" id="MCF7568562.1"/>
    </source>
</evidence>
<dbReference type="Proteomes" id="UP001199795">
    <property type="component" value="Unassembled WGS sequence"/>
</dbReference>
<dbReference type="Gene3D" id="3.40.50.1820">
    <property type="entry name" value="alpha/beta hydrolase"/>
    <property type="match status" value="1"/>
</dbReference>
<dbReference type="RefSeq" id="WP_237239904.1">
    <property type="nucleotide sequence ID" value="NZ_JAKKDU010000009.1"/>
</dbReference>
<dbReference type="EMBL" id="JAKKDU010000009">
    <property type="protein sequence ID" value="MCF7568562.1"/>
    <property type="molecule type" value="Genomic_DNA"/>
</dbReference>
<sequence>MSQEVIHVYFMPGMAASPKIFEHIKLPINQFKIHYLEWIIPLEKETISNYALRLLKMIKHDNIVLLGVSFGGVLVQEINKHIKVRKLIIVSSVKSMQELPKRMLIVKATKAYKLIPIQLASNIDTLAKYAFGGHVVKRLELYKKYLSVNDSKYLSWAIENMVCWNQVKYNPEIIHIHGDNDAVFPIKNITNCITLKGGTHIMIINKYRWFNENLPKIILKNLN</sequence>